<dbReference type="InterPro" id="IPR052698">
    <property type="entry name" value="MoCofactor_Util/Proc"/>
</dbReference>
<dbReference type="PRINTS" id="PR00411">
    <property type="entry name" value="PNDRDTASEI"/>
</dbReference>
<dbReference type="InterPro" id="IPR003777">
    <property type="entry name" value="XdhC_CoxI"/>
</dbReference>
<sequence>MDKEIKMGLQHALEEKLEAALITVTKVLGSAPRKPGAQMLVLADGTTTGTIGGGCGEADARQAALQVLAAGKPRKHCLNMTADIAEDEGMVCGGIMELFIDYLGRHNGAEQLNLLENYVLSFHHGETPVLITLTESKQEKVGQKLVIQKNGQVTGDLGLPILNRIALEEVWAGRGHGHFAVLNLDERFNPCDTTTEVAYQMLLEPPVSETKLVILGAGHIGLPLAGMGKMLGYEVTVVDDRPSFANSGRFRTADRVICNDFEKALADLVIDSQTYVVIVTRGHRHDKVCLKTVIHQPAGYIGMIGSRRRVKAMLAELQEEGIPAAALEKLYSPIGLKIGAETPEEIAVCILGEIIKVQREHKDRVKQQDGVRQQDIVKQQDSSRQQDNVKLQEEPAASVRNNEEPQKMLV</sequence>
<evidence type="ECO:0000313" key="4">
    <source>
        <dbReference type="EMBL" id="SHN81860.1"/>
    </source>
</evidence>
<dbReference type="RefSeq" id="WP_072773927.1">
    <property type="nucleotide sequence ID" value="NZ_FRDN01000012.1"/>
</dbReference>
<organism evidence="4 5">
    <name type="scientific">Desulfitobacterium chlororespirans DSM 11544</name>
    <dbReference type="NCBI Taxonomy" id="1121395"/>
    <lineage>
        <taxon>Bacteria</taxon>
        <taxon>Bacillati</taxon>
        <taxon>Bacillota</taxon>
        <taxon>Clostridia</taxon>
        <taxon>Eubacteriales</taxon>
        <taxon>Desulfitobacteriaceae</taxon>
        <taxon>Desulfitobacterium</taxon>
    </lineage>
</organism>
<keyword evidence="5" id="KW-1185">Reference proteome</keyword>
<dbReference type="InterPro" id="IPR036291">
    <property type="entry name" value="NAD(P)-bd_dom_sf"/>
</dbReference>
<feature type="region of interest" description="Disordered" evidence="1">
    <location>
        <begin position="366"/>
        <end position="410"/>
    </location>
</feature>
<accession>A0A1M7UG17</accession>
<gene>
    <name evidence="4" type="ORF">SAMN02745215_03679</name>
</gene>
<evidence type="ECO:0000259" key="2">
    <source>
        <dbReference type="Pfam" id="PF02625"/>
    </source>
</evidence>
<feature type="domain" description="XdhC- CoxI" evidence="2">
    <location>
        <begin position="13"/>
        <end position="74"/>
    </location>
</feature>
<evidence type="ECO:0000256" key="1">
    <source>
        <dbReference type="SAM" id="MobiDB-lite"/>
    </source>
</evidence>
<dbReference type="PANTHER" id="PTHR30388">
    <property type="entry name" value="ALDEHYDE OXIDOREDUCTASE MOLYBDENUM COFACTOR ASSEMBLY PROTEIN"/>
    <property type="match status" value="1"/>
</dbReference>
<dbReference type="STRING" id="1121395.SAMN02745215_03679"/>
<feature type="compositionally biased region" description="Basic and acidic residues" evidence="1">
    <location>
        <begin position="401"/>
        <end position="410"/>
    </location>
</feature>
<proteinExistence type="predicted"/>
<dbReference type="EMBL" id="FRDN01000012">
    <property type="protein sequence ID" value="SHN81860.1"/>
    <property type="molecule type" value="Genomic_DNA"/>
</dbReference>
<feature type="compositionally biased region" description="Polar residues" evidence="1">
    <location>
        <begin position="376"/>
        <end position="389"/>
    </location>
</feature>
<dbReference type="PANTHER" id="PTHR30388:SF6">
    <property type="entry name" value="XANTHINE DEHYDROGENASE SUBUNIT A-RELATED"/>
    <property type="match status" value="1"/>
</dbReference>
<name>A0A1M7UG17_9FIRM</name>
<dbReference type="Pfam" id="PF02625">
    <property type="entry name" value="XdhC_CoxI"/>
    <property type="match status" value="1"/>
</dbReference>
<protein>
    <submittedName>
        <fullName evidence="4">Xanthine dehydrogenase accessory factor</fullName>
    </submittedName>
</protein>
<dbReference type="Pfam" id="PF13478">
    <property type="entry name" value="XdhC_C"/>
    <property type="match status" value="1"/>
</dbReference>
<dbReference type="InterPro" id="IPR027051">
    <property type="entry name" value="XdhC_Rossmann_dom"/>
</dbReference>
<evidence type="ECO:0000259" key="3">
    <source>
        <dbReference type="Pfam" id="PF13478"/>
    </source>
</evidence>
<dbReference type="AlphaFoldDB" id="A0A1M7UG17"/>
<dbReference type="Proteomes" id="UP000184010">
    <property type="component" value="Unassembled WGS sequence"/>
</dbReference>
<evidence type="ECO:0000313" key="5">
    <source>
        <dbReference type="Proteomes" id="UP000184010"/>
    </source>
</evidence>
<dbReference type="SUPFAM" id="SSF51735">
    <property type="entry name" value="NAD(P)-binding Rossmann-fold domains"/>
    <property type="match status" value="1"/>
</dbReference>
<feature type="domain" description="XdhC Rossmann" evidence="3">
    <location>
        <begin position="212"/>
        <end position="354"/>
    </location>
</feature>
<reference evidence="5" key="1">
    <citation type="submission" date="2016-12" db="EMBL/GenBank/DDBJ databases">
        <authorList>
            <person name="Varghese N."/>
            <person name="Submissions S."/>
        </authorList>
    </citation>
    <scope>NUCLEOTIDE SEQUENCE [LARGE SCALE GENOMIC DNA]</scope>
    <source>
        <strain evidence="5">DSM 11544</strain>
    </source>
</reference>
<dbReference type="Gene3D" id="3.40.50.720">
    <property type="entry name" value="NAD(P)-binding Rossmann-like Domain"/>
    <property type="match status" value="1"/>
</dbReference>